<dbReference type="GO" id="GO:0042742">
    <property type="term" value="P:defense response to bacterium"/>
    <property type="evidence" value="ECO:0007669"/>
    <property type="project" value="UniProtKB-KW"/>
</dbReference>
<dbReference type="InterPro" id="IPR019493">
    <property type="entry name" value="Bacteriocin_IIb_lactacin-rel"/>
</dbReference>
<protein>
    <submittedName>
        <fullName evidence="4">Bacteriocin</fullName>
    </submittedName>
</protein>
<evidence type="ECO:0000256" key="2">
    <source>
        <dbReference type="ARBA" id="ARBA00023022"/>
    </source>
</evidence>
<evidence type="ECO:0000256" key="1">
    <source>
        <dbReference type="ARBA" id="ARBA00022529"/>
    </source>
</evidence>
<dbReference type="GO" id="GO:0031640">
    <property type="term" value="P:killing of cells of another organism"/>
    <property type="evidence" value="ECO:0007669"/>
    <property type="project" value="UniProtKB-KW"/>
</dbReference>
<dbReference type="NCBIfam" id="TIGR01847">
    <property type="entry name" value="bacteriocin_sig"/>
    <property type="match status" value="1"/>
</dbReference>
<dbReference type="RefSeq" id="WP_161011283.1">
    <property type="nucleotide sequence ID" value="NZ_VSTS01000004.1"/>
</dbReference>
<dbReference type="AlphaFoldDB" id="A0ABD6J9J3"/>
<evidence type="ECO:0000313" key="5">
    <source>
        <dbReference type="Proteomes" id="UP000471300"/>
    </source>
</evidence>
<dbReference type="Proteomes" id="UP000471300">
    <property type="component" value="Unassembled WGS sequence"/>
</dbReference>
<dbReference type="EMBL" id="VSTU01000003">
    <property type="protein sequence ID" value="MYZ66065.1"/>
    <property type="molecule type" value="Genomic_DNA"/>
</dbReference>
<gene>
    <name evidence="4" type="ORF">FYL06_03740</name>
</gene>
<keyword evidence="2" id="KW-0044">Antibiotic</keyword>
<dbReference type="InterPro" id="IPR010133">
    <property type="entry name" value="Bacteriocin_signal_seq"/>
</dbReference>
<proteinExistence type="predicted"/>
<comment type="caution">
    <text evidence="4">The sequence shown here is derived from an EMBL/GenBank/DDBJ whole genome shotgun (WGS) entry which is preliminary data.</text>
</comment>
<dbReference type="Pfam" id="PF10439">
    <property type="entry name" value="Bacteriocin_IIc"/>
    <property type="match status" value="1"/>
</dbReference>
<accession>A0ABD6J9J3</accession>
<name>A0ABD6J9J3_9LACO</name>
<keyword evidence="3" id="KW-0078">Bacteriocin</keyword>
<reference evidence="4 5" key="1">
    <citation type="journal article" date="2020" name="Food Funct.">
        <title>Screening of Lactobacillus salivarius strains from the feces of Chinese populations and the evaluation of their effects against intestinal inflammation in mice.</title>
        <authorList>
            <person name="Zhai Q."/>
            <person name="Shen X."/>
            <person name="Cen S."/>
            <person name="Zhang C."/>
            <person name="Tian F."/>
            <person name="Zhao J."/>
            <person name="Zhang H."/>
            <person name="Xue Y."/>
            <person name="Chen W."/>
        </authorList>
    </citation>
    <scope>NUCLEOTIDE SEQUENCE [LARGE SCALE GENOMIC DNA]</scope>
    <source>
        <strain evidence="4 5">FZJTZ28M4.scaf</strain>
    </source>
</reference>
<organism evidence="4 5">
    <name type="scientific">Ligilactobacillus salivarius</name>
    <dbReference type="NCBI Taxonomy" id="1624"/>
    <lineage>
        <taxon>Bacteria</taxon>
        <taxon>Bacillati</taxon>
        <taxon>Bacillota</taxon>
        <taxon>Bacilli</taxon>
        <taxon>Lactobacillales</taxon>
        <taxon>Lactobacillaceae</taxon>
        <taxon>Ligilactobacillus</taxon>
    </lineage>
</organism>
<sequence>MDKKFTVLTECELAKVDGGKGSSYVAGLGGAIFGVPCAMIGAHYAPIGWTIVTGATGGF</sequence>
<evidence type="ECO:0000256" key="3">
    <source>
        <dbReference type="ARBA" id="ARBA00023048"/>
    </source>
</evidence>
<evidence type="ECO:0000313" key="4">
    <source>
        <dbReference type="EMBL" id="MYZ66065.1"/>
    </source>
</evidence>
<keyword evidence="1" id="KW-0929">Antimicrobial</keyword>